<accession>A0A438EJ83</accession>
<feature type="chain" id="PRO_5044603805" evidence="6">
    <location>
        <begin position="30"/>
        <end position="416"/>
    </location>
</feature>
<dbReference type="SUPFAM" id="SSF52266">
    <property type="entry name" value="SGNH hydrolase"/>
    <property type="match status" value="1"/>
</dbReference>
<evidence type="ECO:0000256" key="4">
    <source>
        <dbReference type="ARBA" id="ARBA00023180"/>
    </source>
</evidence>
<dbReference type="OrthoDB" id="1600564at2759"/>
<feature type="signal peptide" evidence="6">
    <location>
        <begin position="1"/>
        <end position="29"/>
    </location>
</feature>
<dbReference type="EMBL" id="QGNW01000030">
    <property type="protein sequence ID" value="RVX11429.1"/>
    <property type="molecule type" value="Genomic_DNA"/>
</dbReference>
<feature type="region of interest" description="Disordered" evidence="5">
    <location>
        <begin position="32"/>
        <end position="57"/>
    </location>
</feature>
<dbReference type="Gene3D" id="3.40.50.1110">
    <property type="entry name" value="SGNH hydrolase"/>
    <property type="match status" value="1"/>
</dbReference>
<evidence type="ECO:0000256" key="5">
    <source>
        <dbReference type="SAM" id="MobiDB-lite"/>
    </source>
</evidence>
<dbReference type="Proteomes" id="UP000288805">
    <property type="component" value="Unassembled WGS sequence"/>
</dbReference>
<dbReference type="InterPro" id="IPR035669">
    <property type="entry name" value="SGNH_plant_lipase-like"/>
</dbReference>
<evidence type="ECO:0000256" key="6">
    <source>
        <dbReference type="SAM" id="SignalP"/>
    </source>
</evidence>
<dbReference type="AlphaFoldDB" id="A0A438EJ83"/>
<keyword evidence="2 6" id="KW-0732">Signal</keyword>
<protein>
    <submittedName>
        <fullName evidence="7">GDSL esterase/lipase</fullName>
    </submittedName>
</protein>
<evidence type="ECO:0000256" key="2">
    <source>
        <dbReference type="ARBA" id="ARBA00022729"/>
    </source>
</evidence>
<dbReference type="CDD" id="cd01837">
    <property type="entry name" value="SGNH_plant_lipase_like"/>
    <property type="match status" value="1"/>
</dbReference>
<proteinExistence type="inferred from homology"/>
<organism evidence="7 9">
    <name type="scientific">Vitis vinifera</name>
    <name type="common">Grape</name>
    <dbReference type="NCBI Taxonomy" id="29760"/>
    <lineage>
        <taxon>Eukaryota</taxon>
        <taxon>Viridiplantae</taxon>
        <taxon>Streptophyta</taxon>
        <taxon>Embryophyta</taxon>
        <taxon>Tracheophyta</taxon>
        <taxon>Spermatophyta</taxon>
        <taxon>Magnoliopsida</taxon>
        <taxon>eudicotyledons</taxon>
        <taxon>Gunneridae</taxon>
        <taxon>Pentapetalae</taxon>
        <taxon>rosids</taxon>
        <taxon>Vitales</taxon>
        <taxon>Vitaceae</taxon>
        <taxon>Viteae</taxon>
        <taxon>Vitis</taxon>
    </lineage>
</organism>
<dbReference type="InterPro" id="IPR001087">
    <property type="entry name" value="GDSL"/>
</dbReference>
<dbReference type="GO" id="GO:0016788">
    <property type="term" value="F:hydrolase activity, acting on ester bonds"/>
    <property type="evidence" value="ECO:0007669"/>
    <property type="project" value="InterPro"/>
</dbReference>
<dbReference type="PANTHER" id="PTHR22835">
    <property type="entry name" value="ZINC FINGER FYVE DOMAIN CONTAINING PROTEIN"/>
    <property type="match status" value="1"/>
</dbReference>
<feature type="compositionally biased region" description="Pro residues" evidence="5">
    <location>
        <begin position="38"/>
        <end position="52"/>
    </location>
</feature>
<sequence>MMHSNQILLPFAVFIFIFIFILCFSPSSAHNKTHTPSNPTPNPPPTSNPTPDPSSSVSYKGAFSKVYAFGDSYTDTGNARLLGGLTSFIGALMRNSPYCSSSSSSGLHNRLSDGKLVIDYLCEALSLPYLPPYKDTSLDFSHGVNFAVAGSTALSTDYYINNRVGQTLVWKDIPQTVQTQVNWFNKFLLNVECNGMNHLACKGQLENSLFWVGELGMYDYSRTYGSSVSIKWLIDLSVSSTCRLVKALLDRGAKYIVVQSLPPTGCLPFDISLSPVSDHDNLGCADTANTVTQTHNELLQAKLAEQQKQYPDSIIAYADIWNAYYTVLKNPSQFGFSEPFKACCGCGKGDLNFDLRSLCGARNTRVCSDPSKHITWDGVHLTEAMHHVLADLLLNKGYCKPSFDQLVKKKRSCTAN</sequence>
<evidence type="ECO:0000256" key="1">
    <source>
        <dbReference type="ARBA" id="ARBA00008668"/>
    </source>
</evidence>
<keyword evidence="3" id="KW-0378">Hydrolase</keyword>
<name>A0A438EJ83_VITVI</name>
<gene>
    <name evidence="7" type="primary">VvCHDh000043_0</name>
    <name evidence="8" type="synonym">VvCHDp000476_2</name>
    <name evidence="8" type="ORF">CK203_016009</name>
    <name evidence="7" type="ORF">CK203_091754</name>
</gene>
<dbReference type="Gramene" id="Vitis01g01613.t01">
    <property type="protein sequence ID" value="Vitis01g01613.t01.CDS"/>
    <property type="gene ID" value="Vitis01g01613"/>
</dbReference>
<comment type="caution">
    <text evidence="7">The sequence shown here is derived from an EMBL/GenBank/DDBJ whole genome shotgun (WGS) entry which is preliminary data.</text>
</comment>
<evidence type="ECO:0000313" key="8">
    <source>
        <dbReference type="EMBL" id="RVX11429.1"/>
    </source>
</evidence>
<evidence type="ECO:0000313" key="7">
    <source>
        <dbReference type="EMBL" id="RVW47794.1"/>
    </source>
</evidence>
<dbReference type="InterPro" id="IPR036514">
    <property type="entry name" value="SGNH_hydro_sf"/>
</dbReference>
<dbReference type="EMBL" id="QGNW01001268">
    <property type="protein sequence ID" value="RVW47794.1"/>
    <property type="molecule type" value="Genomic_DNA"/>
</dbReference>
<evidence type="ECO:0000313" key="9">
    <source>
        <dbReference type="Proteomes" id="UP000288805"/>
    </source>
</evidence>
<comment type="similarity">
    <text evidence="1">Belongs to the 'GDSL' lipolytic enzyme family.</text>
</comment>
<reference evidence="7 9" key="1">
    <citation type="journal article" date="2018" name="PLoS Genet.">
        <title>Population sequencing reveals clonal diversity and ancestral inbreeding in the grapevine cultivar Chardonnay.</title>
        <authorList>
            <person name="Roach M.J."/>
            <person name="Johnson D.L."/>
            <person name="Bohlmann J."/>
            <person name="van Vuuren H.J."/>
            <person name="Jones S.J."/>
            <person name="Pretorius I.S."/>
            <person name="Schmidt S.A."/>
            <person name="Borneman A.R."/>
        </authorList>
    </citation>
    <scope>NUCLEOTIDE SEQUENCE [LARGE SCALE GENOMIC DNA]</scope>
    <source>
        <strain evidence="9">cv. Chardonnay</strain>
        <strain evidence="7">I10V1</strain>
        <tissue evidence="7">Leaf</tissue>
    </source>
</reference>
<dbReference type="PANTHER" id="PTHR22835:SF532">
    <property type="entry name" value="SERINE-RICH ADHESIN FOR PLATELETS-LIKE ISOFORM X1"/>
    <property type="match status" value="1"/>
</dbReference>
<dbReference type="Pfam" id="PF00657">
    <property type="entry name" value="Lipase_GDSL"/>
    <property type="match status" value="1"/>
</dbReference>
<evidence type="ECO:0000256" key="3">
    <source>
        <dbReference type="ARBA" id="ARBA00022801"/>
    </source>
</evidence>
<keyword evidence="4" id="KW-0325">Glycoprotein</keyword>